<keyword evidence="2" id="KW-0812">Transmembrane</keyword>
<evidence type="ECO:0000256" key="2">
    <source>
        <dbReference type="SAM" id="Phobius"/>
    </source>
</evidence>
<feature type="compositionally biased region" description="Polar residues" evidence="1">
    <location>
        <begin position="1"/>
        <end position="10"/>
    </location>
</feature>
<evidence type="ECO:0000313" key="3">
    <source>
        <dbReference type="EMBL" id="GII26001.1"/>
    </source>
</evidence>
<dbReference type="Proteomes" id="UP000599074">
    <property type="component" value="Unassembled WGS sequence"/>
</dbReference>
<feature type="transmembrane region" description="Helical" evidence="2">
    <location>
        <begin position="26"/>
        <end position="47"/>
    </location>
</feature>
<feature type="region of interest" description="Disordered" evidence="1">
    <location>
        <begin position="1"/>
        <end position="21"/>
    </location>
</feature>
<reference evidence="3" key="1">
    <citation type="submission" date="2021-01" db="EMBL/GenBank/DDBJ databases">
        <title>Whole genome shotgun sequence of Planosporangium mesophilum NBRC 109066.</title>
        <authorList>
            <person name="Komaki H."/>
            <person name="Tamura T."/>
        </authorList>
    </citation>
    <scope>NUCLEOTIDE SEQUENCE</scope>
    <source>
        <strain evidence="3">NBRC 109066</strain>
    </source>
</reference>
<evidence type="ECO:0000256" key="1">
    <source>
        <dbReference type="SAM" id="MobiDB-lite"/>
    </source>
</evidence>
<dbReference type="EMBL" id="BOON01000064">
    <property type="protein sequence ID" value="GII26001.1"/>
    <property type="molecule type" value="Genomic_DNA"/>
</dbReference>
<comment type="caution">
    <text evidence="3">The sequence shown here is derived from an EMBL/GenBank/DDBJ whole genome shotgun (WGS) entry which is preliminary data.</text>
</comment>
<dbReference type="AlphaFoldDB" id="A0A8J3X3H6"/>
<keyword evidence="4" id="KW-1185">Reference proteome</keyword>
<proteinExistence type="predicted"/>
<gene>
    <name evidence="3" type="ORF">Pme01_55980</name>
</gene>
<name>A0A8J3X3H6_9ACTN</name>
<keyword evidence="2" id="KW-1133">Transmembrane helix</keyword>
<sequence>MPTESTSTIPQAVVKSSSGGSSTGTVIAIVVMALTIIGAGLLAGLVLRKRGDGEDGPVEILPTGS</sequence>
<protein>
    <submittedName>
        <fullName evidence="3">Uncharacterized protein</fullName>
    </submittedName>
</protein>
<evidence type="ECO:0000313" key="4">
    <source>
        <dbReference type="Proteomes" id="UP000599074"/>
    </source>
</evidence>
<keyword evidence="2" id="KW-0472">Membrane</keyword>
<accession>A0A8J3X3H6</accession>
<organism evidence="3 4">
    <name type="scientific">Planosporangium mesophilum</name>
    <dbReference type="NCBI Taxonomy" id="689768"/>
    <lineage>
        <taxon>Bacteria</taxon>
        <taxon>Bacillati</taxon>
        <taxon>Actinomycetota</taxon>
        <taxon>Actinomycetes</taxon>
        <taxon>Micromonosporales</taxon>
        <taxon>Micromonosporaceae</taxon>
        <taxon>Planosporangium</taxon>
    </lineage>
</organism>